<dbReference type="InterPro" id="IPR050090">
    <property type="entry name" value="Tyrosine_recombinase_XerCD"/>
</dbReference>
<dbReference type="PANTHER" id="PTHR30349:SF64">
    <property type="entry name" value="PROPHAGE INTEGRASE INTD-RELATED"/>
    <property type="match status" value="1"/>
</dbReference>
<dbReference type="Proteomes" id="UP000323128">
    <property type="component" value="Chromosome"/>
</dbReference>
<reference evidence="5" key="1">
    <citation type="submission" date="2016-08" db="EMBL/GenBank/DDBJ databases">
        <title>Streptococcus suis SRD478 Genome sequencing and assembly.</title>
        <authorList>
            <person name="Nicholson T.L."/>
            <person name="Bayles D.O."/>
            <person name="Shore S.M."/>
        </authorList>
    </citation>
    <scope>NUCLEOTIDE SEQUENCE [LARGE SCALE GENOMIC DNA]</scope>
    <source>
        <strain evidence="5">SRD478</strain>
    </source>
</reference>
<dbReference type="Gene3D" id="1.10.443.10">
    <property type="entry name" value="Intergrase catalytic core"/>
    <property type="match status" value="1"/>
</dbReference>
<comment type="similarity">
    <text evidence="1">Belongs to the 'phage' integrase family.</text>
</comment>
<proteinExistence type="inferred from homology"/>
<name>A0A3S5X9V5_STRSU</name>
<gene>
    <name evidence="5" type="ORF">A7J08_00730</name>
</gene>
<dbReference type="GO" id="GO:0006310">
    <property type="term" value="P:DNA recombination"/>
    <property type="evidence" value="ECO:0007669"/>
    <property type="project" value="UniProtKB-KW"/>
</dbReference>
<keyword evidence="3" id="KW-0233">DNA recombination</keyword>
<keyword evidence="2" id="KW-0238">DNA-binding</keyword>
<evidence type="ECO:0000313" key="5">
    <source>
        <dbReference type="EMBL" id="ASW48889.1"/>
    </source>
</evidence>
<dbReference type="GO" id="GO:0003677">
    <property type="term" value="F:DNA binding"/>
    <property type="evidence" value="ECO:0007669"/>
    <property type="project" value="UniProtKB-KW"/>
</dbReference>
<dbReference type="EMBL" id="CP017088">
    <property type="protein sequence ID" value="ASW48889.1"/>
    <property type="molecule type" value="Genomic_DNA"/>
</dbReference>
<dbReference type="Pfam" id="PF00589">
    <property type="entry name" value="Phage_integrase"/>
    <property type="match status" value="1"/>
</dbReference>
<dbReference type="SUPFAM" id="SSF56349">
    <property type="entry name" value="DNA breaking-rejoining enzymes"/>
    <property type="match status" value="1"/>
</dbReference>
<feature type="domain" description="Tyr recombinase" evidence="4">
    <location>
        <begin position="165"/>
        <end position="368"/>
    </location>
</feature>
<dbReference type="InterPro" id="IPR002104">
    <property type="entry name" value="Integrase_catalytic"/>
</dbReference>
<dbReference type="PANTHER" id="PTHR30349">
    <property type="entry name" value="PHAGE INTEGRASE-RELATED"/>
    <property type="match status" value="1"/>
</dbReference>
<dbReference type="InterPro" id="IPR013762">
    <property type="entry name" value="Integrase-like_cat_sf"/>
</dbReference>
<dbReference type="Gene3D" id="1.10.150.130">
    <property type="match status" value="1"/>
</dbReference>
<evidence type="ECO:0000256" key="2">
    <source>
        <dbReference type="ARBA" id="ARBA00023125"/>
    </source>
</evidence>
<dbReference type="InterPro" id="IPR011010">
    <property type="entry name" value="DNA_brk_join_enz"/>
</dbReference>
<dbReference type="AlphaFoldDB" id="A0A3S5X9V5"/>
<dbReference type="GO" id="GO:0015074">
    <property type="term" value="P:DNA integration"/>
    <property type="evidence" value="ECO:0007669"/>
    <property type="project" value="InterPro"/>
</dbReference>
<protein>
    <submittedName>
        <fullName evidence="5">Integrase</fullName>
    </submittedName>
</protein>
<reference evidence="5" key="2">
    <citation type="journal article" date="2021" name="Front. Microbiol.">
        <title>Comparative Virulence and Genomic Analysis of Streptococcus suis Isolates.</title>
        <authorList>
            <person name="Nicholson T.L."/>
            <person name="Waack U."/>
            <person name="Anderson T.K."/>
            <person name="Bayles D.O."/>
            <person name="Zaia S.R."/>
            <person name="Goertz I."/>
            <person name="Eppinger M."/>
            <person name="Hau S.J."/>
            <person name="Brockmeier S.L."/>
            <person name="Shore S.M."/>
        </authorList>
    </citation>
    <scope>NUCLEOTIDE SEQUENCE</scope>
    <source>
        <strain evidence="5">SRD478</strain>
    </source>
</reference>
<dbReference type="RefSeq" id="WP_053867141.1">
    <property type="nucleotide sequence ID" value="NZ_CP030010.1"/>
</dbReference>
<dbReference type="EMBL" id="CP030010">
    <property type="protein sequence ID" value="ASW48889.1"/>
    <property type="molecule type" value="Genomic_DNA"/>
</dbReference>
<accession>A0A3S5X9V5</accession>
<evidence type="ECO:0000256" key="1">
    <source>
        <dbReference type="ARBA" id="ARBA00008857"/>
    </source>
</evidence>
<dbReference type="InterPro" id="IPR010998">
    <property type="entry name" value="Integrase_recombinase_N"/>
</dbReference>
<evidence type="ECO:0000256" key="3">
    <source>
        <dbReference type="ARBA" id="ARBA00023172"/>
    </source>
</evidence>
<dbReference type="CDD" id="cd01189">
    <property type="entry name" value="INT_ICEBs1_C_like"/>
    <property type="match status" value="1"/>
</dbReference>
<evidence type="ECO:0000259" key="4">
    <source>
        <dbReference type="PROSITE" id="PS51898"/>
    </source>
</evidence>
<sequence length="382" mass="44438">MAISYRKIGKKNLWDYRIFDKHKKVIASNSGFRTKREAEIEALSIEIKLMQGAIIDKNITFYDLWEKWLELTVKPLGKADTTLNKHMLRGKFIKTQFEDKPAIQIKASEYQAFINKYAETNCRDNVSRMNAEIRNVIIFAKRDKLNIEDFTEGVILSGRPPKKRKEDKYIHSFKDYQKLVSYLEENLDISTSIIPHLLLIQLKTGLRAGEVAGLTWDCVLWDTLEIKTYRRYDTVRQRWSKAKTEDSIRTIPIDADTLKILKKLKQEQDVFIEDGTIINNENMIFVDVNYNIVTNAGINKHLKQILKTLRIFPQNMTSTGLRHTYCSTMLAMGVDIWAVSKLMGHKDITEITETYGHLIKEKAEIENNKVRSVLKSLIENDK</sequence>
<dbReference type="PROSITE" id="PS51898">
    <property type="entry name" value="TYR_RECOMBINASE"/>
    <property type="match status" value="1"/>
</dbReference>
<organism evidence="5">
    <name type="scientific">Streptococcus suis</name>
    <dbReference type="NCBI Taxonomy" id="1307"/>
    <lineage>
        <taxon>Bacteria</taxon>
        <taxon>Bacillati</taxon>
        <taxon>Bacillota</taxon>
        <taxon>Bacilli</taxon>
        <taxon>Lactobacillales</taxon>
        <taxon>Streptococcaceae</taxon>
        <taxon>Streptococcus</taxon>
    </lineage>
</organism>